<sequence length="68" mass="7764">TFERRRLAKERSQNTTGVELETNHTNKDIEMTLPHVTKGDHNYKPTKFEGSLGKVSVGSVFHPREVVQ</sequence>
<gene>
    <name evidence="1" type="ORF">PACLA_8A089232</name>
</gene>
<proteinExistence type="predicted"/>
<organism evidence="1 2">
    <name type="scientific">Paramuricea clavata</name>
    <name type="common">Red gorgonian</name>
    <name type="synonym">Violescent sea-whip</name>
    <dbReference type="NCBI Taxonomy" id="317549"/>
    <lineage>
        <taxon>Eukaryota</taxon>
        <taxon>Metazoa</taxon>
        <taxon>Cnidaria</taxon>
        <taxon>Anthozoa</taxon>
        <taxon>Octocorallia</taxon>
        <taxon>Malacalcyonacea</taxon>
        <taxon>Plexauridae</taxon>
        <taxon>Paramuricea</taxon>
    </lineage>
</organism>
<evidence type="ECO:0000313" key="2">
    <source>
        <dbReference type="Proteomes" id="UP001152795"/>
    </source>
</evidence>
<evidence type="ECO:0000313" key="1">
    <source>
        <dbReference type="EMBL" id="CAB4045582.1"/>
    </source>
</evidence>
<protein>
    <submittedName>
        <fullName evidence="1">Uncharacterized protein</fullName>
    </submittedName>
</protein>
<reference evidence="1" key="1">
    <citation type="submission" date="2020-04" db="EMBL/GenBank/DDBJ databases">
        <authorList>
            <person name="Alioto T."/>
            <person name="Alioto T."/>
            <person name="Gomez Garrido J."/>
        </authorList>
    </citation>
    <scope>NUCLEOTIDE SEQUENCE</scope>
    <source>
        <strain evidence="1">A484AB</strain>
    </source>
</reference>
<dbReference type="Proteomes" id="UP001152795">
    <property type="component" value="Unassembled WGS sequence"/>
</dbReference>
<feature type="non-terminal residue" evidence="1">
    <location>
        <position position="1"/>
    </location>
</feature>
<accession>A0A7D9MET7</accession>
<comment type="caution">
    <text evidence="1">The sequence shown here is derived from an EMBL/GenBank/DDBJ whole genome shotgun (WGS) entry which is preliminary data.</text>
</comment>
<dbReference type="EMBL" id="CACRXK020040421">
    <property type="protein sequence ID" value="CAB4045582.1"/>
    <property type="molecule type" value="Genomic_DNA"/>
</dbReference>
<feature type="non-terminal residue" evidence="1">
    <location>
        <position position="68"/>
    </location>
</feature>
<keyword evidence="2" id="KW-1185">Reference proteome</keyword>
<dbReference type="OrthoDB" id="74835at2759"/>
<dbReference type="AlphaFoldDB" id="A0A7D9MET7"/>
<name>A0A7D9MET7_PARCT</name>